<evidence type="ECO:0000256" key="4">
    <source>
        <dbReference type="ARBA" id="ARBA00022889"/>
    </source>
</evidence>
<feature type="compositionally biased region" description="Polar residues" evidence="7">
    <location>
        <begin position="15"/>
        <end position="50"/>
    </location>
</feature>
<keyword evidence="5 8" id="KW-1133">Transmembrane helix</keyword>
<comment type="similarity">
    <text evidence="2">Belongs to the ninjurin family.</text>
</comment>
<evidence type="ECO:0000313" key="9">
    <source>
        <dbReference type="EnsemblMetazoa" id="AFUN021205-PA"/>
    </source>
</evidence>
<dbReference type="EnsemblMetazoa" id="AFUN021205-RA">
    <property type="protein sequence ID" value="AFUN021205-PA"/>
    <property type="gene ID" value="AFUN021205"/>
</dbReference>
<keyword evidence="4" id="KW-0130">Cell adhesion</keyword>
<evidence type="ECO:0000256" key="8">
    <source>
        <dbReference type="SAM" id="Phobius"/>
    </source>
</evidence>
<evidence type="ECO:0000256" key="5">
    <source>
        <dbReference type="ARBA" id="ARBA00022989"/>
    </source>
</evidence>
<organism evidence="9">
    <name type="scientific">Anopheles funestus</name>
    <name type="common">African malaria mosquito</name>
    <dbReference type="NCBI Taxonomy" id="62324"/>
    <lineage>
        <taxon>Eukaryota</taxon>
        <taxon>Metazoa</taxon>
        <taxon>Ecdysozoa</taxon>
        <taxon>Arthropoda</taxon>
        <taxon>Hexapoda</taxon>
        <taxon>Insecta</taxon>
        <taxon>Pterygota</taxon>
        <taxon>Neoptera</taxon>
        <taxon>Endopterygota</taxon>
        <taxon>Diptera</taxon>
        <taxon>Nematocera</taxon>
        <taxon>Culicoidea</taxon>
        <taxon>Culicidae</taxon>
        <taxon>Anophelinae</taxon>
        <taxon>Anopheles</taxon>
    </lineage>
</organism>
<evidence type="ECO:0000256" key="6">
    <source>
        <dbReference type="ARBA" id="ARBA00023136"/>
    </source>
</evidence>
<sequence>MPSTEDSTALINNIETNASDVPNASQTNPSQLLSSGSPPNGRGSTTNYGSVNAAGVTHNQPSSIPAYRPGVNPDGTHVIHINDDGHIIPNINVYQQKKSLAQGMMDLALLSANANQLRYVLESCQNHPFFYVNLVFVSTSIFVQVVVGFGLIWKSQYNMNNPDDYRAATRINNLVSIGIFIITLVNVMLSAFSIAEISEKK</sequence>
<evidence type="ECO:0008006" key="10">
    <source>
        <dbReference type="Google" id="ProtNLM"/>
    </source>
</evidence>
<reference evidence="9" key="1">
    <citation type="submission" date="2020-05" db="UniProtKB">
        <authorList>
            <consortium name="EnsemblMetazoa"/>
        </authorList>
    </citation>
    <scope>IDENTIFICATION</scope>
    <source>
        <strain evidence="9">FUMOZ</strain>
    </source>
</reference>
<dbReference type="Pfam" id="PF04923">
    <property type="entry name" value="Ninjurin"/>
    <property type="match status" value="1"/>
</dbReference>
<evidence type="ECO:0000256" key="3">
    <source>
        <dbReference type="ARBA" id="ARBA00022692"/>
    </source>
</evidence>
<name>A0A4Y0BKR4_ANOFN</name>
<proteinExistence type="inferred from homology"/>
<dbReference type="PANTHER" id="PTHR12316:SF20">
    <property type="entry name" value="NINJURIN-A"/>
    <property type="match status" value="1"/>
</dbReference>
<keyword evidence="3 8" id="KW-0812">Transmembrane</keyword>
<feature type="transmembrane region" description="Helical" evidence="8">
    <location>
        <begin position="174"/>
        <end position="195"/>
    </location>
</feature>
<accession>A0A4Y0BKR4</accession>
<dbReference type="AlphaFoldDB" id="A0A4Y0BKR4"/>
<feature type="region of interest" description="Disordered" evidence="7">
    <location>
        <begin position="15"/>
        <end position="65"/>
    </location>
</feature>
<dbReference type="VEuPathDB" id="VectorBase:AFUN021205"/>
<evidence type="ECO:0000256" key="7">
    <source>
        <dbReference type="SAM" id="MobiDB-lite"/>
    </source>
</evidence>
<evidence type="ECO:0000256" key="2">
    <source>
        <dbReference type="ARBA" id="ARBA00008141"/>
    </source>
</evidence>
<protein>
    <recommendedName>
        <fullName evidence="10">Ninjurin a</fullName>
    </recommendedName>
</protein>
<feature type="transmembrane region" description="Helical" evidence="8">
    <location>
        <begin position="129"/>
        <end position="153"/>
    </location>
</feature>
<dbReference type="GO" id="GO:0007155">
    <property type="term" value="P:cell adhesion"/>
    <property type="evidence" value="ECO:0007669"/>
    <property type="project" value="UniProtKB-KW"/>
</dbReference>
<evidence type="ECO:0000256" key="1">
    <source>
        <dbReference type="ARBA" id="ARBA00004141"/>
    </source>
</evidence>
<keyword evidence="6 8" id="KW-0472">Membrane</keyword>
<dbReference type="PANTHER" id="PTHR12316">
    <property type="entry name" value="NINJURIN-RELATED"/>
    <property type="match status" value="1"/>
</dbReference>
<dbReference type="VEuPathDB" id="VectorBase:AFUN2_013929"/>
<dbReference type="GO" id="GO:0016020">
    <property type="term" value="C:membrane"/>
    <property type="evidence" value="ECO:0007669"/>
    <property type="project" value="UniProtKB-SubCell"/>
</dbReference>
<comment type="subcellular location">
    <subcellularLocation>
        <location evidence="1">Membrane</location>
        <topology evidence="1">Multi-pass membrane protein</topology>
    </subcellularLocation>
</comment>
<dbReference type="InterPro" id="IPR007007">
    <property type="entry name" value="Ninjurin"/>
</dbReference>
<dbReference type="GO" id="GO:0042246">
    <property type="term" value="P:tissue regeneration"/>
    <property type="evidence" value="ECO:0007669"/>
    <property type="project" value="InterPro"/>
</dbReference>